<sequence length="153" mass="18226">MYNTGNYQDIYTFYRDFVNKSRTTLETILKGSDDDYVKFLRKNLEICIKNYKIVRDVANKIVSMRDNSELIKNLKIEYKYHNQDMIDSAFKKAISYAERLYYGLGEDFIKNMNLSSSYNDIYDAECELNSMLSVFMSNYTEIRDKKYIPTLTF</sequence>
<proteinExistence type="predicted"/>
<evidence type="ECO:0000313" key="2">
    <source>
        <dbReference type="Proteomes" id="UP000009376"/>
    </source>
</evidence>
<accession>D6GVI5</accession>
<protein>
    <submittedName>
        <fullName evidence="1">Uncharacterized protein</fullName>
    </submittedName>
</protein>
<organism evidence="1 2">
    <name type="scientific">Candidatus Parvarchaeum acidophilus ARMAN-5</name>
    <dbReference type="NCBI Taxonomy" id="662762"/>
    <lineage>
        <taxon>Archaea</taxon>
        <taxon>Candidatus Parvarchaeota</taxon>
        <taxon>Candidatus Parvarchaeum</taxon>
    </lineage>
</organism>
<dbReference type="Proteomes" id="UP000009376">
    <property type="component" value="Unassembled WGS sequence"/>
</dbReference>
<evidence type="ECO:0000313" key="1">
    <source>
        <dbReference type="EMBL" id="EFD92823.1"/>
    </source>
</evidence>
<reference evidence="1 2" key="1">
    <citation type="journal article" date="2010" name="Proc. Natl. Acad. Sci. U.S.A.">
        <title>Enigmatic, ultrasmall, uncultivated Archaea.</title>
        <authorList>
            <person name="Baker B.J."/>
            <person name="Comolli L.R."/>
            <person name="Dick G.J."/>
            <person name="Hauser L.J."/>
            <person name="Hyatt D."/>
            <person name="Dill B.D."/>
            <person name="Land M.L."/>
            <person name="Verberkmoes N.C."/>
            <person name="Hettich R.L."/>
            <person name="Banfield J.F."/>
        </authorList>
    </citation>
    <scope>NUCLEOTIDE SEQUENCE [LARGE SCALE GENOMIC DNA]</scope>
</reference>
<dbReference type="EMBL" id="GG745553">
    <property type="protein sequence ID" value="EFD92823.1"/>
    <property type="molecule type" value="Genomic_DNA"/>
</dbReference>
<gene>
    <name evidence="1" type="ORF">BJBARM5_0498</name>
</gene>
<name>D6GVI5_PARA5</name>
<dbReference type="AlphaFoldDB" id="D6GVI5"/>